<feature type="domain" description="Methyltransferase type 11" evidence="2">
    <location>
        <begin position="70"/>
        <end position="171"/>
    </location>
</feature>
<dbReference type="OrthoDB" id="9787738at2"/>
<organism evidence="3 4">
    <name type="scientific">Cohaesibacter gelatinilyticus</name>
    <dbReference type="NCBI Taxonomy" id="372072"/>
    <lineage>
        <taxon>Bacteria</taxon>
        <taxon>Pseudomonadati</taxon>
        <taxon>Pseudomonadota</taxon>
        <taxon>Alphaproteobacteria</taxon>
        <taxon>Hyphomicrobiales</taxon>
        <taxon>Cohaesibacteraceae</taxon>
    </lineage>
</organism>
<keyword evidence="4" id="KW-1185">Reference proteome</keyword>
<dbReference type="PANTHER" id="PTHR44068:SF11">
    <property type="entry name" value="GERANYL DIPHOSPHATE 2-C-METHYLTRANSFERASE"/>
    <property type="match status" value="1"/>
</dbReference>
<name>A0A285PFW6_9HYPH</name>
<dbReference type="Proteomes" id="UP000219439">
    <property type="component" value="Unassembled WGS sequence"/>
</dbReference>
<sequence length="268" mass="30032">MPSNKNWISDQTLQGLAQFDEAMKTACDDSNNYLQNGEAYLKRIGEECNYIRALEDLNWAGYLPQDAHVLDLGCGGGWLTAILSKLEEVSKLHALDSSYYFLQTLLPQVFAQMEGHLNKVEVVEGLFQPLLFDDATFDAVVASSAVHHADNLESLLKEMRRVTKPGGYMFIVNETPWSGWRHTVSVAACAVRILRDLLLQKYYAKSPAISASGYLYDPVLGDRDYPIWYWVESIKAAGFAVEEIIDSELPTVADSKGRSLKHFICRAV</sequence>
<protein>
    <submittedName>
        <fullName evidence="3">Methyltransferase domain-containing protein</fullName>
    </submittedName>
</protein>
<dbReference type="CDD" id="cd02440">
    <property type="entry name" value="AdoMet_MTases"/>
    <property type="match status" value="1"/>
</dbReference>
<dbReference type="GO" id="GO:0032259">
    <property type="term" value="P:methylation"/>
    <property type="evidence" value="ECO:0007669"/>
    <property type="project" value="UniProtKB-KW"/>
</dbReference>
<evidence type="ECO:0000256" key="1">
    <source>
        <dbReference type="ARBA" id="ARBA00022679"/>
    </source>
</evidence>
<gene>
    <name evidence="3" type="ORF">SAMN06265368_3250</name>
</gene>
<dbReference type="Pfam" id="PF08241">
    <property type="entry name" value="Methyltransf_11"/>
    <property type="match status" value="1"/>
</dbReference>
<evidence type="ECO:0000259" key="2">
    <source>
        <dbReference type="Pfam" id="PF08241"/>
    </source>
</evidence>
<dbReference type="SUPFAM" id="SSF53335">
    <property type="entry name" value="S-adenosyl-L-methionine-dependent methyltransferases"/>
    <property type="match status" value="1"/>
</dbReference>
<reference evidence="3 4" key="1">
    <citation type="submission" date="2017-09" db="EMBL/GenBank/DDBJ databases">
        <authorList>
            <person name="Ehlers B."/>
            <person name="Leendertz F.H."/>
        </authorList>
    </citation>
    <scope>NUCLEOTIDE SEQUENCE [LARGE SCALE GENOMIC DNA]</scope>
    <source>
        <strain evidence="3 4">DSM 18289</strain>
    </source>
</reference>
<dbReference type="InterPro" id="IPR050447">
    <property type="entry name" value="Erg6_SMT_methyltransf"/>
</dbReference>
<dbReference type="AlphaFoldDB" id="A0A285PFW6"/>
<keyword evidence="3" id="KW-0489">Methyltransferase</keyword>
<keyword evidence="1 3" id="KW-0808">Transferase</keyword>
<dbReference type="RefSeq" id="WP_097154529.1">
    <property type="nucleotide sequence ID" value="NZ_OBEL01000004.1"/>
</dbReference>
<evidence type="ECO:0000313" key="3">
    <source>
        <dbReference type="EMBL" id="SNZ20147.1"/>
    </source>
</evidence>
<dbReference type="GO" id="GO:0008757">
    <property type="term" value="F:S-adenosylmethionine-dependent methyltransferase activity"/>
    <property type="evidence" value="ECO:0007669"/>
    <property type="project" value="InterPro"/>
</dbReference>
<accession>A0A285PFW6</accession>
<dbReference type="PANTHER" id="PTHR44068">
    <property type="entry name" value="ZGC:194242"/>
    <property type="match status" value="1"/>
</dbReference>
<proteinExistence type="predicted"/>
<dbReference type="EMBL" id="OBEL01000004">
    <property type="protein sequence ID" value="SNZ20147.1"/>
    <property type="molecule type" value="Genomic_DNA"/>
</dbReference>
<dbReference type="InterPro" id="IPR029063">
    <property type="entry name" value="SAM-dependent_MTases_sf"/>
</dbReference>
<evidence type="ECO:0000313" key="4">
    <source>
        <dbReference type="Proteomes" id="UP000219439"/>
    </source>
</evidence>
<dbReference type="Gene3D" id="3.40.50.150">
    <property type="entry name" value="Vaccinia Virus protein VP39"/>
    <property type="match status" value="1"/>
</dbReference>
<dbReference type="InterPro" id="IPR013216">
    <property type="entry name" value="Methyltransf_11"/>
</dbReference>